<accession>A0A8J2H8B2</accession>
<reference evidence="1" key="1">
    <citation type="submission" date="2021-04" db="EMBL/GenBank/DDBJ databases">
        <authorList>
            <person name="Chebbi M.A.C M."/>
        </authorList>
    </citation>
    <scope>NUCLEOTIDE SEQUENCE</scope>
</reference>
<evidence type="ECO:0000313" key="1">
    <source>
        <dbReference type="EMBL" id="CAG5084331.1"/>
    </source>
</evidence>
<proteinExistence type="predicted"/>
<dbReference type="Proteomes" id="UP000786811">
    <property type="component" value="Unassembled WGS sequence"/>
</dbReference>
<comment type="caution">
    <text evidence="1">The sequence shown here is derived from an EMBL/GenBank/DDBJ whole genome shotgun (WGS) entry which is preliminary data.</text>
</comment>
<sequence>MGATAIFVYSHVGLSHERVIEQDTNPEHTSIIKENSVNGSHFYQDLSSFGSRQNKIVHQQSEV</sequence>
<name>A0A8J2H8B2_COTCN</name>
<keyword evidence="2" id="KW-1185">Reference proteome</keyword>
<dbReference type="EMBL" id="CAJNRD030001118">
    <property type="protein sequence ID" value="CAG5084331.1"/>
    <property type="molecule type" value="Genomic_DNA"/>
</dbReference>
<gene>
    <name evidence="1" type="ORF">HICCMSTLAB_LOCUS4078</name>
</gene>
<dbReference type="AlphaFoldDB" id="A0A8J2H8B2"/>
<feature type="non-terminal residue" evidence="1">
    <location>
        <position position="1"/>
    </location>
</feature>
<organism evidence="1 2">
    <name type="scientific">Cotesia congregata</name>
    <name type="common">Parasitoid wasp</name>
    <name type="synonym">Apanteles congregatus</name>
    <dbReference type="NCBI Taxonomy" id="51543"/>
    <lineage>
        <taxon>Eukaryota</taxon>
        <taxon>Metazoa</taxon>
        <taxon>Ecdysozoa</taxon>
        <taxon>Arthropoda</taxon>
        <taxon>Hexapoda</taxon>
        <taxon>Insecta</taxon>
        <taxon>Pterygota</taxon>
        <taxon>Neoptera</taxon>
        <taxon>Endopterygota</taxon>
        <taxon>Hymenoptera</taxon>
        <taxon>Apocrita</taxon>
        <taxon>Ichneumonoidea</taxon>
        <taxon>Braconidae</taxon>
        <taxon>Microgastrinae</taxon>
        <taxon>Cotesia</taxon>
    </lineage>
</organism>
<protein>
    <submittedName>
        <fullName evidence="1">Uncharacterized protein</fullName>
    </submittedName>
</protein>
<evidence type="ECO:0000313" key="2">
    <source>
        <dbReference type="Proteomes" id="UP000786811"/>
    </source>
</evidence>